<evidence type="ECO:0000313" key="2">
    <source>
        <dbReference type="Proteomes" id="UP001589702"/>
    </source>
</evidence>
<dbReference type="EMBL" id="JBHMBC010000042">
    <property type="protein sequence ID" value="MFB9822471.1"/>
    <property type="molecule type" value="Genomic_DNA"/>
</dbReference>
<evidence type="ECO:0008006" key="3">
    <source>
        <dbReference type="Google" id="ProtNLM"/>
    </source>
</evidence>
<dbReference type="RefSeq" id="WP_376940855.1">
    <property type="nucleotide sequence ID" value="NZ_JBHMBC010000042.1"/>
</dbReference>
<protein>
    <recommendedName>
        <fullName evidence="3">Transposase</fullName>
    </recommendedName>
</protein>
<gene>
    <name evidence="1" type="ORF">ACFFP1_23635</name>
</gene>
<evidence type="ECO:0000313" key="1">
    <source>
        <dbReference type="EMBL" id="MFB9822471.1"/>
    </source>
</evidence>
<organism evidence="1 2">
    <name type="scientific">Arthrobacter ramosus</name>
    <dbReference type="NCBI Taxonomy" id="1672"/>
    <lineage>
        <taxon>Bacteria</taxon>
        <taxon>Bacillati</taxon>
        <taxon>Actinomycetota</taxon>
        <taxon>Actinomycetes</taxon>
        <taxon>Micrococcales</taxon>
        <taxon>Micrococcaceae</taxon>
        <taxon>Arthrobacter</taxon>
    </lineage>
</organism>
<reference evidence="1 2" key="1">
    <citation type="submission" date="2024-09" db="EMBL/GenBank/DDBJ databases">
        <authorList>
            <person name="Sun Q."/>
            <person name="Mori K."/>
        </authorList>
    </citation>
    <scope>NUCLEOTIDE SEQUENCE [LARGE SCALE GENOMIC DNA]</scope>
    <source>
        <strain evidence="1 2">JCM 1334</strain>
    </source>
</reference>
<accession>A0ABV5Y717</accession>
<sequence length="111" mass="12527">MIIGSQRTALELAGVSRGTWHYRSNPRPAVQDPIHQADRAYECRISTAHHDRILGLILAGWEKGNSVDHAFATAWDNGVLLASNRTWWRIAAGHEDQQARPIIPRKRGVKR</sequence>
<name>A0ABV5Y717_ARTRM</name>
<proteinExistence type="predicted"/>
<comment type="caution">
    <text evidence="1">The sequence shown here is derived from an EMBL/GenBank/DDBJ whole genome shotgun (WGS) entry which is preliminary data.</text>
</comment>
<feature type="non-terminal residue" evidence="1">
    <location>
        <position position="111"/>
    </location>
</feature>
<dbReference type="Proteomes" id="UP001589702">
    <property type="component" value="Unassembled WGS sequence"/>
</dbReference>
<keyword evidence="2" id="KW-1185">Reference proteome</keyword>